<sequence length="145" mass="15275">MPASGQEREHANENSITIESMVGAARQGLGKHRLNVFSNPAHAQAFDGLMQGSFGEAVGLAQGGERRRSLRLVGARNGAGLLPSGIIPHTAQALLPEGEESIVELSGSFQMGTHSLGLPGVHRKGQFQQERGVRMVGACVWLLAA</sequence>
<comment type="caution">
    <text evidence="1">The sequence shown here is derived from an EMBL/GenBank/DDBJ whole genome shotgun (WGS) entry which is preliminary data.</text>
</comment>
<organism evidence="1 2">
    <name type="scientific">Ktedonospora formicarum</name>
    <dbReference type="NCBI Taxonomy" id="2778364"/>
    <lineage>
        <taxon>Bacteria</taxon>
        <taxon>Bacillati</taxon>
        <taxon>Chloroflexota</taxon>
        <taxon>Ktedonobacteria</taxon>
        <taxon>Ktedonobacterales</taxon>
        <taxon>Ktedonobacteraceae</taxon>
        <taxon>Ktedonospora</taxon>
    </lineage>
</organism>
<name>A0A8J3I8F5_9CHLR</name>
<reference evidence="1" key="1">
    <citation type="submission" date="2020-10" db="EMBL/GenBank/DDBJ databases">
        <title>Taxonomic study of unclassified bacteria belonging to the class Ktedonobacteria.</title>
        <authorList>
            <person name="Yabe S."/>
            <person name="Wang C.M."/>
            <person name="Zheng Y."/>
            <person name="Sakai Y."/>
            <person name="Cavaletti L."/>
            <person name="Monciardini P."/>
            <person name="Donadio S."/>
        </authorList>
    </citation>
    <scope>NUCLEOTIDE SEQUENCE</scope>
    <source>
        <strain evidence="1">SOSP1-1</strain>
    </source>
</reference>
<dbReference type="AlphaFoldDB" id="A0A8J3I8F5"/>
<dbReference type="EMBL" id="BNJF01000003">
    <property type="protein sequence ID" value="GHO47314.1"/>
    <property type="molecule type" value="Genomic_DNA"/>
</dbReference>
<evidence type="ECO:0000313" key="2">
    <source>
        <dbReference type="Proteomes" id="UP000612362"/>
    </source>
</evidence>
<dbReference type="Proteomes" id="UP000612362">
    <property type="component" value="Unassembled WGS sequence"/>
</dbReference>
<protein>
    <submittedName>
        <fullName evidence="1">Uncharacterized protein</fullName>
    </submittedName>
</protein>
<evidence type="ECO:0000313" key="1">
    <source>
        <dbReference type="EMBL" id="GHO47314.1"/>
    </source>
</evidence>
<gene>
    <name evidence="1" type="ORF">KSX_54770</name>
</gene>
<keyword evidence="2" id="KW-1185">Reference proteome</keyword>
<proteinExistence type="predicted"/>
<accession>A0A8J3I8F5</accession>